<proteinExistence type="predicted"/>
<evidence type="ECO:0000313" key="2">
    <source>
        <dbReference type="EMBL" id="CAA9357230.1"/>
    </source>
</evidence>
<reference evidence="2" key="1">
    <citation type="submission" date="2020-02" db="EMBL/GenBank/DDBJ databases">
        <authorList>
            <person name="Meier V. D."/>
        </authorList>
    </citation>
    <scope>NUCLEOTIDE SEQUENCE</scope>
    <source>
        <strain evidence="2">AVDCRST_MAG68</strain>
    </source>
</reference>
<organism evidence="2">
    <name type="scientific">uncultured Gemmatimonadota bacterium</name>
    <dbReference type="NCBI Taxonomy" id="203437"/>
    <lineage>
        <taxon>Bacteria</taxon>
        <taxon>Pseudomonadati</taxon>
        <taxon>Gemmatimonadota</taxon>
        <taxon>environmental samples</taxon>
    </lineage>
</organism>
<name>A0A6J4MGE3_9BACT</name>
<feature type="compositionally biased region" description="Polar residues" evidence="1">
    <location>
        <begin position="1"/>
        <end position="12"/>
    </location>
</feature>
<feature type="compositionally biased region" description="Low complexity" evidence="1">
    <location>
        <begin position="26"/>
        <end position="36"/>
    </location>
</feature>
<dbReference type="AlphaFoldDB" id="A0A6J4MGE3"/>
<feature type="region of interest" description="Disordered" evidence="1">
    <location>
        <begin position="1"/>
        <end position="70"/>
    </location>
</feature>
<dbReference type="EMBL" id="CADCTW010000189">
    <property type="protein sequence ID" value="CAA9357230.1"/>
    <property type="molecule type" value="Genomic_DNA"/>
</dbReference>
<evidence type="ECO:0000256" key="1">
    <source>
        <dbReference type="SAM" id="MobiDB-lite"/>
    </source>
</evidence>
<accession>A0A6J4MGE3</accession>
<protein>
    <submittedName>
        <fullName evidence="2">Uncharacterized protein</fullName>
    </submittedName>
</protein>
<gene>
    <name evidence="2" type="ORF">AVDCRST_MAG68-4117</name>
</gene>
<sequence>MPLSVRSGTCGQESAYYGHTEYRTNASRPASAAPPREQARSRGATARARHRHLIPSSVLSPPPAKRSASR</sequence>